<organism evidence="2 3">
    <name type="scientific">Candidatus Thiodiazotropha lotti</name>
    <dbReference type="NCBI Taxonomy" id="2792787"/>
    <lineage>
        <taxon>Bacteria</taxon>
        <taxon>Pseudomonadati</taxon>
        <taxon>Pseudomonadota</taxon>
        <taxon>Gammaproteobacteria</taxon>
        <taxon>Chromatiales</taxon>
        <taxon>Sedimenticolaceae</taxon>
        <taxon>Candidatus Thiodiazotropha</taxon>
    </lineage>
</organism>
<dbReference type="SUPFAM" id="SSF109604">
    <property type="entry name" value="HD-domain/PDEase-like"/>
    <property type="match status" value="1"/>
</dbReference>
<dbReference type="EMBL" id="JAEPDI010000015">
    <property type="protein sequence ID" value="MCG7940792.1"/>
    <property type="molecule type" value="Genomic_DNA"/>
</dbReference>
<feature type="domain" description="HDOD" evidence="1">
    <location>
        <begin position="14"/>
        <end position="209"/>
    </location>
</feature>
<sequence>MSTLWEKITRDCKLITLPDVYIRLKDIIDTPEYRLDDVADTIRSDPALTTRVLKLINSPYFGLASKIETVFRAVSLLGTQQIHDLTLATCISESLHEPDNIEFDMQDYWRRSIFCGLVAQGIARRMGLIDSERLFVCGLLFDLGHLIMHQSIPEETRQAFQQSRQHSQPLVEVERELIGLDYARVGATLMRQWSFPLCLIETTEFHTEPLRAKHHPTETAMVHIAVMISEALMGNGKLGEGLNTPHPAALEKTGLDLATCHSIAEEVRPGIEHILNTIYPLKKAS</sequence>
<accession>A0A9E4K7T1</accession>
<proteinExistence type="predicted"/>
<dbReference type="PANTHER" id="PTHR33525:SF3">
    <property type="entry name" value="RIBONUCLEASE Y"/>
    <property type="match status" value="1"/>
</dbReference>
<dbReference type="PROSITE" id="PS51833">
    <property type="entry name" value="HDOD"/>
    <property type="match status" value="1"/>
</dbReference>
<evidence type="ECO:0000259" key="1">
    <source>
        <dbReference type="PROSITE" id="PS51833"/>
    </source>
</evidence>
<dbReference type="PANTHER" id="PTHR33525">
    <property type="match status" value="1"/>
</dbReference>
<dbReference type="Pfam" id="PF08668">
    <property type="entry name" value="HDOD"/>
    <property type="match status" value="1"/>
</dbReference>
<name>A0A9E4K7T1_9GAMM</name>
<dbReference type="AlphaFoldDB" id="A0A9E4K7T1"/>
<reference evidence="2" key="1">
    <citation type="journal article" date="2021" name="Proc. Natl. Acad. Sci. U.S.A.">
        <title>Global biogeography of chemosynthetic symbionts reveals both localized and globally distributed symbiont groups. .</title>
        <authorList>
            <person name="Osvatic J.T."/>
            <person name="Wilkins L.G.E."/>
            <person name="Leibrecht L."/>
            <person name="Leray M."/>
            <person name="Zauner S."/>
            <person name="Polzin J."/>
            <person name="Camacho Y."/>
            <person name="Gros O."/>
            <person name="van Gils J.A."/>
            <person name="Eisen J.A."/>
            <person name="Petersen J.M."/>
            <person name="Yuen B."/>
        </authorList>
    </citation>
    <scope>NUCLEOTIDE SEQUENCE</scope>
    <source>
        <strain evidence="2">MAGL173</strain>
    </source>
</reference>
<evidence type="ECO:0000313" key="3">
    <source>
        <dbReference type="Proteomes" id="UP000886687"/>
    </source>
</evidence>
<dbReference type="InterPro" id="IPR013976">
    <property type="entry name" value="HDOD"/>
</dbReference>
<gene>
    <name evidence="2" type="ORF">JAZ04_18305</name>
</gene>
<evidence type="ECO:0000313" key="2">
    <source>
        <dbReference type="EMBL" id="MCG7940792.1"/>
    </source>
</evidence>
<dbReference type="InterPro" id="IPR052340">
    <property type="entry name" value="RNase_Y/CdgJ"/>
</dbReference>
<dbReference type="Gene3D" id="1.10.3210.10">
    <property type="entry name" value="Hypothetical protein af1432"/>
    <property type="match status" value="1"/>
</dbReference>
<dbReference type="Proteomes" id="UP000886687">
    <property type="component" value="Unassembled WGS sequence"/>
</dbReference>
<comment type="caution">
    <text evidence="2">The sequence shown here is derived from an EMBL/GenBank/DDBJ whole genome shotgun (WGS) entry which is preliminary data.</text>
</comment>
<protein>
    <submittedName>
        <fullName evidence="2">HDOD domain-containing protein</fullName>
    </submittedName>
</protein>